<keyword evidence="1" id="KW-1133">Transmembrane helix</keyword>
<proteinExistence type="predicted"/>
<evidence type="ECO:0000313" key="3">
    <source>
        <dbReference type="Proteomes" id="UP000004849"/>
    </source>
</evidence>
<protein>
    <submittedName>
        <fullName evidence="2">Uncharacterized protein</fullName>
    </submittedName>
</protein>
<keyword evidence="1" id="KW-0812">Transmembrane</keyword>
<keyword evidence="1" id="KW-0472">Membrane</keyword>
<name>B6VVM9_9BACT</name>
<evidence type="ECO:0000256" key="1">
    <source>
        <dbReference type="SAM" id="Phobius"/>
    </source>
</evidence>
<accession>B6VVM9</accession>
<organism evidence="2 3">
    <name type="scientific">Phocaeicola dorei DSM 17855</name>
    <dbReference type="NCBI Taxonomy" id="483217"/>
    <lineage>
        <taxon>Bacteria</taxon>
        <taxon>Pseudomonadati</taxon>
        <taxon>Bacteroidota</taxon>
        <taxon>Bacteroidia</taxon>
        <taxon>Bacteroidales</taxon>
        <taxon>Bacteroidaceae</taxon>
        <taxon>Phocaeicola</taxon>
    </lineage>
</organism>
<reference evidence="2 3" key="2">
    <citation type="submission" date="2008-10" db="EMBL/GenBank/DDBJ databases">
        <authorList>
            <person name="Fulton L."/>
            <person name="Clifton S."/>
            <person name="Fulton B."/>
            <person name="Xu J."/>
            <person name="Minx P."/>
            <person name="Pepin K.H."/>
            <person name="Johnson M."/>
            <person name="Thiruvilangam P."/>
            <person name="Bhonagiri V."/>
            <person name="Nash W.E."/>
            <person name="Mardis E.R."/>
            <person name="Wilson R.K."/>
        </authorList>
    </citation>
    <scope>NUCLEOTIDE SEQUENCE [LARGE SCALE GENOMIC DNA]</scope>
    <source>
        <strain evidence="2 3">DSM 17855</strain>
    </source>
</reference>
<reference evidence="2 3" key="1">
    <citation type="submission" date="2008-10" db="EMBL/GenBank/DDBJ databases">
        <title>Draft genome sequence of Bacteroides dorei (DSM 17855).</title>
        <authorList>
            <person name="Sudarsanam P."/>
            <person name="Ley R."/>
            <person name="Guruge J."/>
            <person name="Turnbaugh P.J."/>
            <person name="Mahowald M."/>
            <person name="Liep D."/>
            <person name="Gordon J."/>
        </authorList>
    </citation>
    <scope>NUCLEOTIDE SEQUENCE [LARGE SCALE GENOMIC DNA]</scope>
    <source>
        <strain evidence="2 3">DSM 17855</strain>
    </source>
</reference>
<dbReference type="Proteomes" id="UP000004849">
    <property type="component" value="Unassembled WGS sequence"/>
</dbReference>
<dbReference type="HOGENOM" id="CLU_3304619_0_0_10"/>
<evidence type="ECO:0000313" key="2">
    <source>
        <dbReference type="EMBL" id="EEB26170.1"/>
    </source>
</evidence>
<dbReference type="EMBL" id="ABWZ01000026">
    <property type="protein sequence ID" value="EEB26170.1"/>
    <property type="molecule type" value="Genomic_DNA"/>
</dbReference>
<dbReference type="AlphaFoldDB" id="B6VVM9"/>
<sequence>MCTIRTFFHLKAGKPVILSSYFTSLAFFFFLANYLTIIK</sequence>
<gene>
    <name evidence="2" type="ORF">BACDOR_01337</name>
</gene>
<feature type="transmembrane region" description="Helical" evidence="1">
    <location>
        <begin position="16"/>
        <end position="37"/>
    </location>
</feature>